<feature type="transmembrane region" description="Helical" evidence="6">
    <location>
        <begin position="18"/>
        <end position="39"/>
    </location>
</feature>
<evidence type="ECO:0000256" key="5">
    <source>
        <dbReference type="ARBA" id="ARBA00023136"/>
    </source>
</evidence>
<comment type="caution">
    <text evidence="8">The sequence shown here is derived from an EMBL/GenBank/DDBJ whole genome shotgun (WGS) entry which is preliminary data.</text>
</comment>
<evidence type="ECO:0000313" key="9">
    <source>
        <dbReference type="Proteomes" id="UP000605259"/>
    </source>
</evidence>
<feature type="transmembrane region" description="Helical" evidence="6">
    <location>
        <begin position="224"/>
        <end position="250"/>
    </location>
</feature>
<evidence type="ECO:0000256" key="4">
    <source>
        <dbReference type="ARBA" id="ARBA00022989"/>
    </source>
</evidence>
<proteinExistence type="inferred from homology"/>
<protein>
    <submittedName>
        <fullName evidence="8">ABC transporter permease</fullName>
    </submittedName>
</protein>
<dbReference type="InterPro" id="IPR027022">
    <property type="entry name" value="ABC_permease_BceB-typ"/>
</dbReference>
<dbReference type="Proteomes" id="UP000605259">
    <property type="component" value="Unassembled WGS sequence"/>
</dbReference>
<evidence type="ECO:0000256" key="6">
    <source>
        <dbReference type="PIRNR" id="PIRNR018968"/>
    </source>
</evidence>
<dbReference type="Pfam" id="PF02687">
    <property type="entry name" value="FtsX"/>
    <property type="match status" value="1"/>
</dbReference>
<keyword evidence="4 6" id="KW-1133">Transmembrane helix</keyword>
<evidence type="ECO:0000256" key="3">
    <source>
        <dbReference type="ARBA" id="ARBA00022692"/>
    </source>
</evidence>
<dbReference type="EMBL" id="BMFK01000001">
    <property type="protein sequence ID" value="GGE71235.1"/>
    <property type="molecule type" value="Genomic_DNA"/>
</dbReference>
<feature type="transmembrane region" description="Helical" evidence="6">
    <location>
        <begin position="504"/>
        <end position="530"/>
    </location>
</feature>
<keyword evidence="2 6" id="KW-1003">Cell membrane</keyword>
<dbReference type="PANTHER" id="PTHR46795">
    <property type="entry name" value="ABC TRANSPORTER PERMEASE-RELATED-RELATED"/>
    <property type="match status" value="1"/>
</dbReference>
<dbReference type="PIRSF" id="PIRSF018968">
    <property type="entry name" value="ABC_permease_BceB"/>
    <property type="match status" value="1"/>
</dbReference>
<evidence type="ECO:0000256" key="1">
    <source>
        <dbReference type="ARBA" id="ARBA00004651"/>
    </source>
</evidence>
<name>A0A917AT87_9BACI</name>
<keyword evidence="3 6" id="KW-0812">Transmembrane</keyword>
<reference evidence="8" key="1">
    <citation type="journal article" date="2014" name="Int. J. Syst. Evol. Microbiol.">
        <title>Complete genome sequence of Corynebacterium casei LMG S-19264T (=DSM 44701T), isolated from a smear-ripened cheese.</title>
        <authorList>
            <consortium name="US DOE Joint Genome Institute (JGI-PGF)"/>
            <person name="Walter F."/>
            <person name="Albersmeier A."/>
            <person name="Kalinowski J."/>
            <person name="Ruckert C."/>
        </authorList>
    </citation>
    <scope>NUCLEOTIDE SEQUENCE</scope>
    <source>
        <strain evidence="8">CGMCC 1.12698</strain>
    </source>
</reference>
<dbReference type="RefSeq" id="WP_188388347.1">
    <property type="nucleotide sequence ID" value="NZ_BMFK01000001.1"/>
</dbReference>
<feature type="transmembrane region" description="Helical" evidence="6">
    <location>
        <begin position="282"/>
        <end position="304"/>
    </location>
</feature>
<accession>A0A917AT87</accession>
<dbReference type="InterPro" id="IPR003838">
    <property type="entry name" value="ABC3_permease_C"/>
</dbReference>
<comment type="subcellular location">
    <subcellularLocation>
        <location evidence="1 6">Cell membrane</location>
        <topology evidence="1 6">Multi-pass membrane protein</topology>
    </subcellularLocation>
</comment>
<dbReference type="GO" id="GO:0005886">
    <property type="term" value="C:plasma membrane"/>
    <property type="evidence" value="ECO:0007669"/>
    <property type="project" value="UniProtKB-SubCell"/>
</dbReference>
<feature type="transmembrane region" description="Helical" evidence="6">
    <location>
        <begin position="146"/>
        <end position="170"/>
    </location>
</feature>
<gene>
    <name evidence="8" type="ORF">GCM10007140_21430</name>
</gene>
<reference evidence="8" key="2">
    <citation type="submission" date="2020-09" db="EMBL/GenBank/DDBJ databases">
        <authorList>
            <person name="Sun Q."/>
            <person name="Zhou Y."/>
        </authorList>
    </citation>
    <scope>NUCLEOTIDE SEQUENCE</scope>
    <source>
        <strain evidence="8">CGMCC 1.12698</strain>
    </source>
</reference>
<feature type="domain" description="ABC3 transporter permease C-terminal" evidence="7">
    <location>
        <begin position="63"/>
        <end position="179"/>
    </location>
</feature>
<feature type="transmembrane region" description="Helical" evidence="6">
    <location>
        <begin position="111"/>
        <end position="134"/>
    </location>
</feature>
<dbReference type="GO" id="GO:0055085">
    <property type="term" value="P:transmembrane transport"/>
    <property type="evidence" value="ECO:0007669"/>
    <property type="project" value="UniProtKB-UniRule"/>
</dbReference>
<feature type="transmembrane region" description="Helical" evidence="6">
    <location>
        <begin position="551"/>
        <end position="575"/>
    </location>
</feature>
<evidence type="ECO:0000313" key="8">
    <source>
        <dbReference type="EMBL" id="GGE71235.1"/>
    </source>
</evidence>
<evidence type="ECO:0000259" key="7">
    <source>
        <dbReference type="Pfam" id="PF02687"/>
    </source>
</evidence>
<feature type="transmembrane region" description="Helical" evidence="6">
    <location>
        <begin position="59"/>
        <end position="80"/>
    </location>
</feature>
<feature type="transmembrane region" description="Helical" evidence="6">
    <location>
        <begin position="595"/>
        <end position="612"/>
    </location>
</feature>
<dbReference type="PANTHER" id="PTHR46795:SF2">
    <property type="entry name" value="ABC TRANSPORTER, PERMEASE PROTEIN"/>
    <property type="match status" value="1"/>
</dbReference>
<keyword evidence="5 6" id="KW-0472">Membrane</keyword>
<keyword evidence="9" id="KW-1185">Reference proteome</keyword>
<organism evidence="8 9">
    <name type="scientific">Priestia taiwanensis</name>
    <dbReference type="NCBI Taxonomy" id="1347902"/>
    <lineage>
        <taxon>Bacteria</taxon>
        <taxon>Bacillati</taxon>
        <taxon>Bacillota</taxon>
        <taxon>Bacilli</taxon>
        <taxon>Bacillales</taxon>
        <taxon>Bacillaceae</taxon>
        <taxon>Priestia</taxon>
    </lineage>
</organism>
<dbReference type="AlphaFoldDB" id="A0A917AT87"/>
<keyword evidence="6" id="KW-0813">Transport</keyword>
<comment type="similarity">
    <text evidence="6">Belongs to the ABC-4 integral membrane protein family.</text>
</comment>
<evidence type="ECO:0000256" key="2">
    <source>
        <dbReference type="ARBA" id="ARBA00022475"/>
    </source>
</evidence>
<sequence>MTFSQLAWTNIRSSKRKYAAYFVSSAFVMMVYFVYSFFAFHPAFAQSEIGEYVTIGMRFAQSIIYVFSFFFILYSMGAFLKARKKEFGILTMVGASHTQLRKLVFLENMMIGTLASIGGIAVGITVSWLLLLFGSHVISMDEPLAFYVPITAIWTTFLSFFILFFIISIYKVIAIKNSNLLELLKGTRKPKPEPKASTWKAWLAAFCLFVGYVVALLVKGAFVIAAMIPVTIIVCIGTYLLFTQLSVYIITKLKQKQTFFWKGTTLISLSDLAYRMKDNARMFFFVAIISTVAFSAIGTLVGLISGSYKQLDASYPFDFKYASSVQNEKEAEHQALIERMLGEERLPYEKFTITYATEQDENGRATAVIPVSTYEKFADWAGEEKVSVTGNEAVFFMEPTHLWLANKQTERTLANETFAIQDTKASSKIVSLSPASEMVVSDEAYEHVSKERRTNVTIYEIAREEDLQAIGETLTKAIGEQEQEKYTFEAREYVMATAKQGGGVILFVGLFIGVVFFVAAGSFLYFRLYADVEDDRRQFDRLKKMGLIQEELSRVITTRLALLFFVPIIIATLHGYVALTSMQNIFGYNLWKERIIVLGSFVLFQCVYFFFVRKSYLRHVEEGLRN</sequence>
<dbReference type="InterPro" id="IPR052536">
    <property type="entry name" value="ABC-4_Integral_Memb_Prot"/>
</dbReference>
<feature type="transmembrane region" description="Helical" evidence="6">
    <location>
        <begin position="199"/>
        <end position="218"/>
    </location>
</feature>